<feature type="compositionally biased region" description="Polar residues" evidence="10">
    <location>
        <begin position="16"/>
        <end position="31"/>
    </location>
</feature>
<dbReference type="AlphaFoldDB" id="A0A0G4LDJ5"/>
<evidence type="ECO:0000313" key="14">
    <source>
        <dbReference type="Proteomes" id="UP000044602"/>
    </source>
</evidence>
<evidence type="ECO:0000313" key="12">
    <source>
        <dbReference type="EMBL" id="CRJ93828.1"/>
    </source>
</evidence>
<dbReference type="Pfam" id="PF00320">
    <property type="entry name" value="GATA"/>
    <property type="match status" value="2"/>
</dbReference>
<feature type="compositionally biased region" description="Polar residues" evidence="10">
    <location>
        <begin position="393"/>
        <end position="405"/>
    </location>
</feature>
<dbReference type="PROSITE" id="PS00344">
    <property type="entry name" value="GATA_ZN_FINGER_1"/>
    <property type="match status" value="2"/>
</dbReference>
<dbReference type="EMBL" id="CVQI01010613">
    <property type="protein sequence ID" value="CRK20081.1"/>
    <property type="molecule type" value="Genomic_DNA"/>
</dbReference>
<dbReference type="InterPro" id="IPR013088">
    <property type="entry name" value="Znf_NHR/GATA"/>
</dbReference>
<dbReference type="Proteomes" id="UP000045706">
    <property type="component" value="Unassembled WGS sequence"/>
</dbReference>
<keyword evidence="3" id="KW-0677">Repeat</keyword>
<dbReference type="SMART" id="SM00401">
    <property type="entry name" value="ZnF_GATA"/>
    <property type="match status" value="2"/>
</dbReference>
<dbReference type="CDD" id="cd00202">
    <property type="entry name" value="ZnF_GATA"/>
    <property type="match status" value="2"/>
</dbReference>
<feature type="region of interest" description="Disordered" evidence="10">
    <location>
        <begin position="155"/>
        <end position="196"/>
    </location>
</feature>
<evidence type="ECO:0000256" key="8">
    <source>
        <dbReference type="ARBA" id="ARBA00023242"/>
    </source>
</evidence>
<evidence type="ECO:0000313" key="13">
    <source>
        <dbReference type="EMBL" id="CRK20081.1"/>
    </source>
</evidence>
<evidence type="ECO:0000256" key="7">
    <source>
        <dbReference type="ARBA" id="ARBA00023163"/>
    </source>
</evidence>
<gene>
    <name evidence="12" type="ORF">BN1708_009421</name>
    <name evidence="13" type="ORF">BN1723_017827</name>
</gene>
<keyword evidence="8" id="KW-0539">Nucleus</keyword>
<dbReference type="GO" id="GO:0005634">
    <property type="term" value="C:nucleus"/>
    <property type="evidence" value="ECO:0007669"/>
    <property type="project" value="UniProtKB-SubCell"/>
</dbReference>
<evidence type="ECO:0000256" key="1">
    <source>
        <dbReference type="ARBA" id="ARBA00004123"/>
    </source>
</evidence>
<comment type="subcellular location">
    <subcellularLocation>
        <location evidence="1">Nucleus</location>
    </subcellularLocation>
</comment>
<feature type="region of interest" description="Disordered" evidence="10">
    <location>
        <begin position="343"/>
        <end position="431"/>
    </location>
</feature>
<feature type="compositionally biased region" description="Polar residues" evidence="10">
    <location>
        <begin position="494"/>
        <end position="504"/>
    </location>
</feature>
<proteinExistence type="predicted"/>
<dbReference type="InterPro" id="IPR000679">
    <property type="entry name" value="Znf_GATA"/>
</dbReference>
<dbReference type="GO" id="GO:0006879">
    <property type="term" value="P:intracellular iron ion homeostasis"/>
    <property type="evidence" value="ECO:0007669"/>
    <property type="project" value="UniProtKB-ARBA"/>
</dbReference>
<dbReference type="FunFam" id="3.30.50.10:FF:000039">
    <property type="entry name" value="Siderophore transcription factor SreA"/>
    <property type="match status" value="1"/>
</dbReference>
<sequence>MAMSDVARSAAHGAQRDTTSASRTALPTQRKSPAAQHDIKNTINGPGPSARPTREAGEQATIPLRAAEFRRSLSSDAMSTSQAPSPASEVGGTSPTQTRTGVSASPAPTTASTSSQGHVGQVCSNCGTTQTPLWRRSPQGTTICNACGLYQKARNASRPTSLKKKPPQLVSANSRAAPTKIAPAPGPGPKYPGGPAPTYVTEERVPTGTCPGGGKCNGTGGAEGCGGCPAYNNRVSKSAQLNPQQQGQGCGSTGQQGDQGVDDPSAPIDIAALQIQNQNTTVVIACQNCGTTTTPLWRRDESGHTICNACGLYYKLHGVHRPVSMKKSIIKRRKRVMPNAYAGSDWNEEYDGSETQSQAPEGSPERGSMNDDGSINLGLRLRPHGLPPILPSAPNSSSQHNTTLPSVADLAGYQPPTHQRPSLPSNDSHSYENRLAPITSITHVADRQASMSPASFVSPSRKRSFSAADNDSLPTPDGGPESSKRLSSIKSILNPSNMAQSQSEEAGEMYSRATRGSPGFAPSPGSYSNTGGMTSPTASGYPPSQPVQDDGSRRMALEQEARRMREALAAKERELASLSRP</sequence>
<feature type="region of interest" description="Disordered" evidence="10">
    <location>
        <begin position="445"/>
        <end position="581"/>
    </location>
</feature>
<dbReference type="EMBL" id="CVQH01001002">
    <property type="protein sequence ID" value="CRJ93828.1"/>
    <property type="molecule type" value="Genomic_DNA"/>
</dbReference>
<feature type="compositionally biased region" description="Polar residues" evidence="10">
    <location>
        <begin position="449"/>
        <end position="458"/>
    </location>
</feature>
<feature type="compositionally biased region" description="Polar residues" evidence="10">
    <location>
        <begin position="525"/>
        <end position="538"/>
    </location>
</feature>
<dbReference type="FunFam" id="3.30.50.10:FF:000007">
    <property type="entry name" value="Nitrogen regulatory AreA, N-terminal"/>
    <property type="match status" value="1"/>
</dbReference>
<evidence type="ECO:0000259" key="11">
    <source>
        <dbReference type="PROSITE" id="PS50114"/>
    </source>
</evidence>
<evidence type="ECO:0000256" key="4">
    <source>
        <dbReference type="ARBA" id="ARBA00022771"/>
    </source>
</evidence>
<dbReference type="Proteomes" id="UP000044602">
    <property type="component" value="Unassembled WGS sequence"/>
</dbReference>
<keyword evidence="5" id="KW-0862">Zinc</keyword>
<dbReference type="GO" id="GO:0008270">
    <property type="term" value="F:zinc ion binding"/>
    <property type="evidence" value="ECO:0007669"/>
    <property type="project" value="UniProtKB-KW"/>
</dbReference>
<keyword evidence="6" id="KW-0805">Transcription regulation</keyword>
<name>A0A0G4LDJ5_VERLO</name>
<dbReference type="STRING" id="100787.A0A0G4LDJ5"/>
<dbReference type="GO" id="GO:0045944">
    <property type="term" value="P:positive regulation of transcription by RNA polymerase II"/>
    <property type="evidence" value="ECO:0007669"/>
    <property type="project" value="TreeGrafter"/>
</dbReference>
<dbReference type="PANTHER" id="PTHR10071">
    <property type="entry name" value="TRANSCRIPTION FACTOR GATA FAMILY MEMBER"/>
    <property type="match status" value="1"/>
</dbReference>
<feature type="compositionally biased region" description="Low complexity" evidence="10">
    <location>
        <begin position="103"/>
        <end position="115"/>
    </location>
</feature>
<dbReference type="InterPro" id="IPR039355">
    <property type="entry name" value="Transcription_factor_GATA"/>
</dbReference>
<dbReference type="PROSITE" id="PS50114">
    <property type="entry name" value="GATA_ZN_FINGER_2"/>
    <property type="match status" value="2"/>
</dbReference>
<evidence type="ECO:0000313" key="15">
    <source>
        <dbReference type="Proteomes" id="UP000045706"/>
    </source>
</evidence>
<keyword evidence="7" id="KW-0804">Transcription</keyword>
<organism evidence="13 15">
    <name type="scientific">Verticillium longisporum</name>
    <name type="common">Verticillium dahliae var. longisporum</name>
    <dbReference type="NCBI Taxonomy" id="100787"/>
    <lineage>
        <taxon>Eukaryota</taxon>
        <taxon>Fungi</taxon>
        <taxon>Dikarya</taxon>
        <taxon>Ascomycota</taxon>
        <taxon>Pezizomycotina</taxon>
        <taxon>Sordariomycetes</taxon>
        <taxon>Hypocreomycetidae</taxon>
        <taxon>Glomerellales</taxon>
        <taxon>Plectosphaerellaceae</taxon>
        <taxon>Verticillium</taxon>
    </lineage>
</organism>
<dbReference type="Gene3D" id="3.30.50.10">
    <property type="entry name" value="Erythroid Transcription Factor GATA-1, subunit A"/>
    <property type="match status" value="2"/>
</dbReference>
<evidence type="ECO:0000256" key="5">
    <source>
        <dbReference type="ARBA" id="ARBA00022833"/>
    </source>
</evidence>
<feature type="compositionally biased region" description="Polar residues" evidence="10">
    <location>
        <begin position="74"/>
        <end position="102"/>
    </location>
</feature>
<evidence type="ECO:0000256" key="2">
    <source>
        <dbReference type="ARBA" id="ARBA00022723"/>
    </source>
</evidence>
<dbReference type="SUPFAM" id="SSF57716">
    <property type="entry name" value="Glucocorticoid receptor-like (DNA-binding domain)"/>
    <property type="match status" value="2"/>
</dbReference>
<accession>A0A0G4LDJ5</accession>
<feature type="region of interest" description="Disordered" evidence="10">
    <location>
        <begin position="1"/>
        <end position="121"/>
    </location>
</feature>
<dbReference type="GO" id="GO:0034757">
    <property type="term" value="P:negative regulation of iron ion transport"/>
    <property type="evidence" value="ECO:0007669"/>
    <property type="project" value="UniProtKB-ARBA"/>
</dbReference>
<keyword evidence="4 9" id="KW-0863">Zinc-finger</keyword>
<dbReference type="GO" id="GO:0000981">
    <property type="term" value="F:DNA-binding transcription factor activity, RNA polymerase II-specific"/>
    <property type="evidence" value="ECO:0007669"/>
    <property type="project" value="TreeGrafter"/>
</dbReference>
<keyword evidence="14" id="KW-1185">Reference proteome</keyword>
<dbReference type="PRINTS" id="PR00619">
    <property type="entry name" value="GATAZNFINGER"/>
</dbReference>
<evidence type="ECO:0000256" key="3">
    <source>
        <dbReference type="ARBA" id="ARBA00022737"/>
    </source>
</evidence>
<feature type="compositionally biased region" description="Pro residues" evidence="10">
    <location>
        <begin position="184"/>
        <end position="195"/>
    </location>
</feature>
<feature type="domain" description="GATA-type" evidence="11">
    <location>
        <begin position="117"/>
        <end position="175"/>
    </location>
</feature>
<evidence type="ECO:0000256" key="6">
    <source>
        <dbReference type="ARBA" id="ARBA00023015"/>
    </source>
</evidence>
<evidence type="ECO:0000256" key="9">
    <source>
        <dbReference type="PROSITE-ProRule" id="PRU00094"/>
    </source>
</evidence>
<evidence type="ECO:0000256" key="10">
    <source>
        <dbReference type="SAM" id="MobiDB-lite"/>
    </source>
</evidence>
<feature type="compositionally biased region" description="Polar residues" evidence="10">
    <location>
        <begin position="416"/>
        <end position="428"/>
    </location>
</feature>
<keyword evidence="2" id="KW-0479">Metal-binding</keyword>
<protein>
    <recommendedName>
        <fullName evidence="11">GATA-type domain-containing protein</fullName>
    </recommendedName>
</protein>
<feature type="compositionally biased region" description="Basic and acidic residues" evidence="10">
    <location>
        <begin position="550"/>
        <end position="575"/>
    </location>
</feature>
<feature type="region of interest" description="Disordered" evidence="10">
    <location>
        <begin position="239"/>
        <end position="265"/>
    </location>
</feature>
<dbReference type="GO" id="GO:0000122">
    <property type="term" value="P:negative regulation of transcription by RNA polymerase II"/>
    <property type="evidence" value="ECO:0007669"/>
    <property type="project" value="TreeGrafter"/>
</dbReference>
<dbReference type="PANTHER" id="PTHR10071:SF335">
    <property type="entry name" value="IRON-SENSING TRANSCRIPTIONAL REPRESSOR-RELATED"/>
    <property type="match status" value="1"/>
</dbReference>
<reference evidence="14 15" key="1">
    <citation type="submission" date="2015-05" db="EMBL/GenBank/DDBJ databases">
        <authorList>
            <person name="Fogelqvist Johan"/>
        </authorList>
    </citation>
    <scope>NUCLEOTIDE SEQUENCE [LARGE SCALE GENOMIC DNA]</scope>
    <source>
        <strain evidence="12">VL1</strain>
        <strain evidence="13">VL2</strain>
    </source>
</reference>
<dbReference type="GO" id="GO:0000978">
    <property type="term" value="F:RNA polymerase II cis-regulatory region sequence-specific DNA binding"/>
    <property type="evidence" value="ECO:0007669"/>
    <property type="project" value="TreeGrafter"/>
</dbReference>
<feature type="domain" description="GATA-type" evidence="11">
    <location>
        <begin position="286"/>
        <end position="333"/>
    </location>
</feature>